<protein>
    <submittedName>
        <fullName evidence="1">30590_t:CDS:1</fullName>
    </submittedName>
</protein>
<organism evidence="1 2">
    <name type="scientific">Racocetra persica</name>
    <dbReference type="NCBI Taxonomy" id="160502"/>
    <lineage>
        <taxon>Eukaryota</taxon>
        <taxon>Fungi</taxon>
        <taxon>Fungi incertae sedis</taxon>
        <taxon>Mucoromycota</taxon>
        <taxon>Glomeromycotina</taxon>
        <taxon>Glomeromycetes</taxon>
        <taxon>Diversisporales</taxon>
        <taxon>Gigasporaceae</taxon>
        <taxon>Racocetra</taxon>
    </lineage>
</organism>
<dbReference type="EMBL" id="CAJVQC010075385">
    <property type="protein sequence ID" value="CAG8813817.1"/>
    <property type="molecule type" value="Genomic_DNA"/>
</dbReference>
<feature type="non-terminal residue" evidence="1">
    <location>
        <position position="1"/>
    </location>
</feature>
<comment type="caution">
    <text evidence="1">The sequence shown here is derived from an EMBL/GenBank/DDBJ whole genome shotgun (WGS) entry which is preliminary data.</text>
</comment>
<gene>
    <name evidence="1" type="ORF">RPERSI_LOCUS23851</name>
</gene>
<name>A0ACA9RWY3_9GLOM</name>
<evidence type="ECO:0000313" key="1">
    <source>
        <dbReference type="EMBL" id="CAG8813817.1"/>
    </source>
</evidence>
<sequence>MSELHQPVMPQEVLAYLQPQENRIYIDCTLGSGGHSQILLANCPPIKIIAFDHDQEAIGRCQQNPFFSSQPITFINDNFVNFPQHLSALNISQVDGFLFDLGVSSEQLTDLQRGFSYRQDSPLDMRMDKRNKLTAQDIINNYDYQKLVDIFSQYVKIVVRCQDKKPKKHPARRIFQALRIAVNQELINFSLTLETSLQFLNPEGRIVVISYHSLEDRIVKQTFRKYASLGFQILTKKPLCPQPAEVAKNRRARSAKMRVIARSLPTV</sequence>
<accession>A0ACA9RWY3</accession>
<feature type="non-terminal residue" evidence="1">
    <location>
        <position position="267"/>
    </location>
</feature>
<dbReference type="Proteomes" id="UP000789920">
    <property type="component" value="Unassembled WGS sequence"/>
</dbReference>
<evidence type="ECO:0000313" key="2">
    <source>
        <dbReference type="Proteomes" id="UP000789920"/>
    </source>
</evidence>
<keyword evidence="2" id="KW-1185">Reference proteome</keyword>
<reference evidence="1" key="1">
    <citation type="submission" date="2021-06" db="EMBL/GenBank/DDBJ databases">
        <authorList>
            <person name="Kallberg Y."/>
            <person name="Tangrot J."/>
            <person name="Rosling A."/>
        </authorList>
    </citation>
    <scope>NUCLEOTIDE SEQUENCE</scope>
    <source>
        <strain evidence="1">MA461A</strain>
    </source>
</reference>
<proteinExistence type="predicted"/>